<organism evidence="1">
    <name type="scientific">Spongospora subterranea</name>
    <dbReference type="NCBI Taxonomy" id="70186"/>
    <lineage>
        <taxon>Eukaryota</taxon>
        <taxon>Sar</taxon>
        <taxon>Rhizaria</taxon>
        <taxon>Endomyxa</taxon>
        <taxon>Phytomyxea</taxon>
        <taxon>Plasmodiophorida</taxon>
        <taxon>Plasmodiophoridae</taxon>
        <taxon>Spongospora</taxon>
    </lineage>
</organism>
<sequence length="159" mass="18058">FEFTMAAFIYKINIIIVSQGTQSLTTDIQKWIETFFPKLKDSGTWKSMIYVLHQMHGKPSTPMGHSRLNHYGTSESLTNKIEPPTTSSTPPNNCLLTGENELDQRTTLTPKNRTIELLEKLEKLSIVISDTTNRSPQHLIICESTPNRCNLYCRAETPT</sequence>
<dbReference type="AlphaFoldDB" id="A0A0H5RHP5"/>
<reference evidence="1" key="1">
    <citation type="submission" date="2015-04" db="EMBL/GenBank/DDBJ databases">
        <title>The genome sequence of the plant pathogenic Rhizarian Plasmodiophora brassicae reveals insights in its biotrophic life cycle and the origin of chitin synthesis.</title>
        <authorList>
            <person name="Schwelm A."/>
            <person name="Fogelqvist J."/>
            <person name="Knaust A."/>
            <person name="Julke S."/>
            <person name="Lilja T."/>
            <person name="Dhandapani V."/>
            <person name="Bonilla-Rosso G."/>
            <person name="Karlsson M."/>
            <person name="Shevchenko A."/>
            <person name="Choi S.R."/>
            <person name="Kim H.G."/>
            <person name="Park J.Y."/>
            <person name="Lim Y.P."/>
            <person name="Ludwig-Muller J."/>
            <person name="Dixelius C."/>
        </authorList>
    </citation>
    <scope>NUCLEOTIDE SEQUENCE</scope>
    <source>
        <tissue evidence="1">Potato root galls</tissue>
    </source>
</reference>
<accession>A0A0H5RHP5</accession>
<proteinExistence type="predicted"/>
<evidence type="ECO:0000313" key="1">
    <source>
        <dbReference type="EMBL" id="CRZ08194.1"/>
    </source>
</evidence>
<protein>
    <submittedName>
        <fullName evidence="1">Uncharacterized protein</fullName>
    </submittedName>
</protein>
<dbReference type="EMBL" id="HACM01007752">
    <property type="protein sequence ID" value="CRZ08194.1"/>
    <property type="molecule type" value="Transcribed_RNA"/>
</dbReference>
<feature type="non-terminal residue" evidence="1">
    <location>
        <position position="1"/>
    </location>
</feature>
<name>A0A0H5RHP5_9EUKA</name>